<feature type="non-terminal residue" evidence="2">
    <location>
        <position position="574"/>
    </location>
</feature>
<evidence type="ECO:0000313" key="2">
    <source>
        <dbReference type="EMBL" id="EJK53654.1"/>
    </source>
</evidence>
<sequence length="574" mass="60711">MTAGLGDRSARSAWKVAHSKAPGPGITERASEGPGKARKARIRRKFDSSLRQRVPFIGKRDLDGVVRTPRIVSWGQTDEVVGFGRKVASRKALVELYKSLSIDDFRSPELALQRHNATTPRKARDDSEYETKTNRLPRRLEGHPAHCGDVPKTDAAPAGGGRAKKKDTRRTAAAAAGARGMTDEGGGASSGDRVVSSIDPPGRDVIPPRLASGGRRRSPSGLALLESYEEVPAGARRLLSPLPRPEGTEGGRTTAAGRSRSGAEDDVVLLPPPCLRRTGPLALRARSAVRGTSASRPRPRPTPPSSSPPERVGGGGAGPRSGRGGGRQDDVEERRPASGGRRRSPSGLSLLSVTRGGRRHDDAPGRGLGRGGDLLVTAEAERARRASGAVRRRHEQEGKDDADGGGGGGAAGRGGHRGRPSLGIASPKDERRRPPEAETTGATGRRRVSFSGERPARRPVGLWTPPIDAGCLLLREAPRAEAASVFLDTAIGAGCILVGRGRGARAGTMWSSRRRQSESEGRAAPSAGGKKTRERGRSEFVHRERLVERDETIPGSCFSSNPDDRVPARKGHAA</sequence>
<feature type="compositionally biased region" description="Basic and acidic residues" evidence="1">
    <location>
        <begin position="535"/>
        <end position="552"/>
    </location>
</feature>
<feature type="compositionally biased region" description="Low complexity" evidence="1">
    <location>
        <begin position="251"/>
        <end position="260"/>
    </location>
</feature>
<dbReference type="Proteomes" id="UP000266841">
    <property type="component" value="Unassembled WGS sequence"/>
</dbReference>
<comment type="caution">
    <text evidence="2">The sequence shown here is derived from an EMBL/GenBank/DDBJ whole genome shotgun (WGS) entry which is preliminary data.</text>
</comment>
<feature type="region of interest" description="Disordered" evidence="1">
    <location>
        <begin position="504"/>
        <end position="574"/>
    </location>
</feature>
<accession>K0RN39</accession>
<proteinExistence type="predicted"/>
<dbReference type="AlphaFoldDB" id="K0RN39"/>
<feature type="compositionally biased region" description="Low complexity" evidence="1">
    <location>
        <begin position="171"/>
        <end position="180"/>
    </location>
</feature>
<feature type="compositionally biased region" description="Gly residues" evidence="1">
    <location>
        <begin position="404"/>
        <end position="413"/>
    </location>
</feature>
<feature type="compositionally biased region" description="Basic and acidic residues" evidence="1">
    <location>
        <begin position="122"/>
        <end position="152"/>
    </location>
</feature>
<organism evidence="2 3">
    <name type="scientific">Thalassiosira oceanica</name>
    <name type="common">Marine diatom</name>
    <dbReference type="NCBI Taxonomy" id="159749"/>
    <lineage>
        <taxon>Eukaryota</taxon>
        <taxon>Sar</taxon>
        <taxon>Stramenopiles</taxon>
        <taxon>Ochrophyta</taxon>
        <taxon>Bacillariophyta</taxon>
        <taxon>Coscinodiscophyceae</taxon>
        <taxon>Thalassiosirophycidae</taxon>
        <taxon>Thalassiosirales</taxon>
        <taxon>Thalassiosiraceae</taxon>
        <taxon>Thalassiosira</taxon>
    </lineage>
</organism>
<feature type="compositionally biased region" description="Basic and acidic residues" evidence="1">
    <location>
        <begin position="326"/>
        <end position="336"/>
    </location>
</feature>
<name>K0RN39_THAOC</name>
<keyword evidence="3" id="KW-1185">Reference proteome</keyword>
<dbReference type="EMBL" id="AGNL01037343">
    <property type="protein sequence ID" value="EJK53654.1"/>
    <property type="molecule type" value="Genomic_DNA"/>
</dbReference>
<protein>
    <submittedName>
        <fullName evidence="2">Uncharacterized protein</fullName>
    </submittedName>
</protein>
<evidence type="ECO:0000256" key="1">
    <source>
        <dbReference type="SAM" id="MobiDB-lite"/>
    </source>
</evidence>
<reference evidence="2 3" key="1">
    <citation type="journal article" date="2012" name="Genome Biol.">
        <title>Genome and low-iron response of an oceanic diatom adapted to chronic iron limitation.</title>
        <authorList>
            <person name="Lommer M."/>
            <person name="Specht M."/>
            <person name="Roy A.S."/>
            <person name="Kraemer L."/>
            <person name="Andreson R."/>
            <person name="Gutowska M.A."/>
            <person name="Wolf J."/>
            <person name="Bergner S.V."/>
            <person name="Schilhabel M.B."/>
            <person name="Klostermeier U.C."/>
            <person name="Beiko R.G."/>
            <person name="Rosenstiel P."/>
            <person name="Hippler M."/>
            <person name="Laroche J."/>
        </authorList>
    </citation>
    <scope>NUCLEOTIDE SEQUENCE [LARGE SCALE GENOMIC DNA]</scope>
    <source>
        <strain evidence="2 3">CCMP1005</strain>
    </source>
</reference>
<feature type="region of interest" description="Disordered" evidence="1">
    <location>
        <begin position="114"/>
        <end position="457"/>
    </location>
</feature>
<evidence type="ECO:0000313" key="3">
    <source>
        <dbReference type="Proteomes" id="UP000266841"/>
    </source>
</evidence>
<gene>
    <name evidence="2" type="ORF">THAOC_26862</name>
</gene>
<feature type="compositionally biased region" description="Gly residues" evidence="1">
    <location>
        <begin position="312"/>
        <end position="325"/>
    </location>
</feature>
<feature type="region of interest" description="Disordered" evidence="1">
    <location>
        <begin position="1"/>
        <end position="42"/>
    </location>
</feature>
<feature type="compositionally biased region" description="Basic and acidic residues" evidence="1">
    <location>
        <begin position="427"/>
        <end position="436"/>
    </location>
</feature>